<dbReference type="InterPro" id="IPR048554">
    <property type="entry name" value="DACNG"/>
</dbReference>
<dbReference type="STRING" id="714943.Mucpa_0450"/>
<dbReference type="PROSITE" id="PS51794">
    <property type="entry name" value="DAC"/>
    <property type="match status" value="1"/>
</dbReference>
<dbReference type="HOGENOM" id="CLU_033625_0_0_10"/>
<name>H1XZ59_9SPHI</name>
<dbReference type="Proteomes" id="UP000002774">
    <property type="component" value="Chromosome"/>
</dbReference>
<dbReference type="OrthoDB" id="859517at2"/>
<accession>H1XZ59</accession>
<dbReference type="eggNOG" id="ENOG502Z97Y">
    <property type="taxonomic scope" value="Bacteria"/>
</dbReference>
<dbReference type="Pfam" id="PF21752">
    <property type="entry name" value="DACNG"/>
    <property type="match status" value="1"/>
</dbReference>
<dbReference type="EMBL" id="CM001403">
    <property type="protein sequence ID" value="EHQ24644.1"/>
    <property type="molecule type" value="Genomic_DNA"/>
</dbReference>
<evidence type="ECO:0000313" key="2">
    <source>
        <dbReference type="EMBL" id="EHQ24644.1"/>
    </source>
</evidence>
<proteinExistence type="predicted"/>
<organism evidence="2 3">
    <name type="scientific">Mucilaginibacter paludis DSM 18603</name>
    <dbReference type="NCBI Taxonomy" id="714943"/>
    <lineage>
        <taxon>Bacteria</taxon>
        <taxon>Pseudomonadati</taxon>
        <taxon>Bacteroidota</taxon>
        <taxon>Sphingobacteriia</taxon>
        <taxon>Sphingobacteriales</taxon>
        <taxon>Sphingobacteriaceae</taxon>
        <taxon>Mucilaginibacter</taxon>
    </lineage>
</organism>
<gene>
    <name evidence="2" type="ORF">Mucpa_0450</name>
</gene>
<feature type="domain" description="DAC" evidence="1">
    <location>
        <begin position="341"/>
        <end position="508"/>
    </location>
</feature>
<evidence type="ECO:0000313" key="3">
    <source>
        <dbReference type="Proteomes" id="UP000002774"/>
    </source>
</evidence>
<sequence>MSNYPESLIYFMWPWQVYYRISAQTSAETLFNKLDTGLQPNVFLIGFLKKDRQDRLPICVEPEDIDFKLSEFNALTERAREHFNKHERREMFYSGPGQQEEMHGRLINETLQSALVEILNQSENNNGKISFASKAVMIDDFEVYVILQLDREIYKTHDHLSIERNDQNLKIHTSLLSTVVEVYLEERTRTLYYPNPGKNLSGDSRIADELWREAARTFMYTISSKGKDFYGLHGLFDACNKLSIARYEGEENQGYLIISDKMNVHVELLTTLEAPFNFKEFRRVRKLLQLSNDEIGMVCNTNNVFGLGRISNEYDPALESVFVVRFISIHCWDVLHHGKPILQMRYSLPEFPPETISKSKFFSDAERTFSLATKDDLEHLYDLALTVTNQAKGALLIISNDAQNEAKRLGNQCFPLIPEKLSADTILNLTTIDGGVLIDQHGLVFAYGVILDGVVGKEGDSARGSRYNSAITYHEYKRQISEVMVVIVSEDGSVDVIPNLRPQIKHSEIERIISLFESMVNTTEKNVGNFNQIMEWFQNRRFYLTAEECERINKARIKIEENFGIQNVRIVYDDLMPNSEMNTTYYINEHN</sequence>
<dbReference type="AlphaFoldDB" id="H1XZ59"/>
<dbReference type="InterPro" id="IPR048555">
    <property type="entry name" value="DACNH"/>
</dbReference>
<dbReference type="SUPFAM" id="SSF143597">
    <property type="entry name" value="YojJ-like"/>
    <property type="match status" value="1"/>
</dbReference>
<dbReference type="Gene3D" id="3.40.1700.10">
    <property type="entry name" value="DNA integrity scanning protein, DisA, N-terminal domain"/>
    <property type="match status" value="1"/>
</dbReference>
<dbReference type="Pfam" id="PF21750">
    <property type="entry name" value="DACNH"/>
    <property type="match status" value="1"/>
</dbReference>
<reference evidence="2" key="1">
    <citation type="submission" date="2011-09" db="EMBL/GenBank/DDBJ databases">
        <title>The permanent draft genome of Mucilaginibacter paludis DSM 18603.</title>
        <authorList>
            <consortium name="US DOE Joint Genome Institute (JGI-PGF)"/>
            <person name="Lucas S."/>
            <person name="Han J."/>
            <person name="Lapidus A."/>
            <person name="Bruce D."/>
            <person name="Goodwin L."/>
            <person name="Pitluck S."/>
            <person name="Peters L."/>
            <person name="Kyrpides N."/>
            <person name="Mavromatis K."/>
            <person name="Ivanova N."/>
            <person name="Mikhailova N."/>
            <person name="Held B."/>
            <person name="Detter J.C."/>
            <person name="Tapia R."/>
            <person name="Han C."/>
            <person name="Land M."/>
            <person name="Hauser L."/>
            <person name="Markowitz V."/>
            <person name="Cheng J.-F."/>
            <person name="Hugenholtz P."/>
            <person name="Woyke T."/>
            <person name="Wu D."/>
            <person name="Tindall B."/>
            <person name="Brambilla E."/>
            <person name="Klenk H.-P."/>
            <person name="Eisen J.A."/>
        </authorList>
    </citation>
    <scope>NUCLEOTIDE SEQUENCE [LARGE SCALE GENOMIC DNA]</scope>
    <source>
        <strain evidence="2">DSM 18603</strain>
    </source>
</reference>
<dbReference type="RefSeq" id="WP_008504190.1">
    <property type="nucleotide sequence ID" value="NZ_CM001403.1"/>
</dbReference>
<dbReference type="InterPro" id="IPR003390">
    <property type="entry name" value="DNA_integrity_scan_DisA_N"/>
</dbReference>
<keyword evidence="3" id="KW-1185">Reference proteome</keyword>
<dbReference type="InterPro" id="IPR036888">
    <property type="entry name" value="DNA_integrity_DisA_N_sf"/>
</dbReference>
<protein>
    <recommendedName>
        <fullName evidence="1">DAC domain-containing protein</fullName>
    </recommendedName>
</protein>
<evidence type="ECO:0000259" key="1">
    <source>
        <dbReference type="PROSITE" id="PS51794"/>
    </source>
</evidence>